<dbReference type="SUPFAM" id="SSF46767">
    <property type="entry name" value="Methylated DNA-protein cysteine methyltransferase, C-terminal domain"/>
    <property type="match status" value="1"/>
</dbReference>
<dbReference type="InterPro" id="IPR036217">
    <property type="entry name" value="MethylDNA_cys_MeTrfase_DNAb"/>
</dbReference>
<feature type="active site" description="Nucleophile; methyl group acceptor" evidence="9">
    <location>
        <position position="142"/>
    </location>
</feature>
<dbReference type="Pfam" id="PF02870">
    <property type="entry name" value="Methyltransf_1N"/>
    <property type="match status" value="1"/>
</dbReference>
<keyword evidence="7 9" id="KW-0234">DNA repair</keyword>
<evidence type="ECO:0000256" key="7">
    <source>
        <dbReference type="ARBA" id="ARBA00023204"/>
    </source>
</evidence>
<sequence length="184" mass="21283">MINKKDNKDKVFYSIYDFPIGKIFIASTQRGVLALFLNHEKKFFSWLNQHFDKNNLYHLQEYNDYLADQLKEYFAGYRQSFEVNLDLRGTEFQKKVWRELQKIPYGKTVTYKELALKVGGANYARAVGGANNKNPISIIIPCHRVIGSDGSLIGYAPGLTIKARLLQLEQYGQTLFNLNFQSQK</sequence>
<comment type="catalytic activity">
    <reaction evidence="1 9">
        <text>a 4-O-methyl-thymidine in DNA + L-cysteinyl-[protein] = a thymidine in DNA + S-methyl-L-cysteinyl-[protein]</text>
        <dbReference type="Rhea" id="RHEA:53428"/>
        <dbReference type="Rhea" id="RHEA-COMP:10131"/>
        <dbReference type="Rhea" id="RHEA-COMP:10132"/>
        <dbReference type="Rhea" id="RHEA-COMP:13555"/>
        <dbReference type="Rhea" id="RHEA-COMP:13556"/>
        <dbReference type="ChEBI" id="CHEBI:29950"/>
        <dbReference type="ChEBI" id="CHEBI:82612"/>
        <dbReference type="ChEBI" id="CHEBI:137386"/>
        <dbReference type="ChEBI" id="CHEBI:137387"/>
        <dbReference type="EC" id="2.1.1.63"/>
    </reaction>
</comment>
<dbReference type="InterPro" id="IPR023546">
    <property type="entry name" value="MGMT"/>
</dbReference>
<dbReference type="InterPro" id="IPR001497">
    <property type="entry name" value="MethylDNA_cys_MeTrfase_AS"/>
</dbReference>
<keyword evidence="3 9" id="KW-0963">Cytoplasm</keyword>
<dbReference type="HAMAP" id="MF_00772">
    <property type="entry name" value="OGT"/>
    <property type="match status" value="1"/>
</dbReference>
<dbReference type="RefSeq" id="WP_127015990.1">
    <property type="nucleotide sequence ID" value="NZ_CP016379.1"/>
</dbReference>
<evidence type="ECO:0000313" key="12">
    <source>
        <dbReference type="EMBL" id="AZR72660.1"/>
    </source>
</evidence>
<feature type="domain" description="Methylguanine DNA methyltransferase ribonuclease-like" evidence="11">
    <location>
        <begin position="11"/>
        <end position="87"/>
    </location>
</feature>
<evidence type="ECO:0000256" key="8">
    <source>
        <dbReference type="ARBA" id="ARBA00049348"/>
    </source>
</evidence>
<dbReference type="Proteomes" id="UP000267250">
    <property type="component" value="Chromosome"/>
</dbReference>
<dbReference type="GO" id="GO:0032259">
    <property type="term" value="P:methylation"/>
    <property type="evidence" value="ECO:0007669"/>
    <property type="project" value="UniProtKB-KW"/>
</dbReference>
<dbReference type="KEGG" id="aft:BBF96_04205"/>
<keyword evidence="5 9" id="KW-0808">Transferase</keyword>
<dbReference type="PANTHER" id="PTHR10815:SF5">
    <property type="entry name" value="METHYLATED-DNA--PROTEIN-CYSTEINE METHYLTRANSFERASE"/>
    <property type="match status" value="1"/>
</dbReference>
<proteinExistence type="inferred from homology"/>
<dbReference type="GO" id="GO:0005737">
    <property type="term" value="C:cytoplasm"/>
    <property type="evidence" value="ECO:0007669"/>
    <property type="project" value="UniProtKB-SubCell"/>
</dbReference>
<comment type="subcellular location">
    <subcellularLocation>
        <location evidence="9">Cytoplasm</location>
    </subcellularLocation>
</comment>
<comment type="miscellaneous">
    <text evidence="9">This enzyme catalyzes only one turnover and therefore is not strictly catalytic. According to one definition, an enzyme is a biocatalyst that acts repeatedly and over many reaction cycles.</text>
</comment>
<dbReference type="AlphaFoldDB" id="A0A3S9SWP5"/>
<keyword evidence="4 9" id="KW-0489">Methyltransferase</keyword>
<protein>
    <recommendedName>
        <fullName evidence="9">Methylated-DNA--protein-cysteine methyltransferase</fullName>
        <ecNumber evidence="9">2.1.1.63</ecNumber>
    </recommendedName>
    <alternativeName>
        <fullName evidence="9">6-O-methylguanine-DNA methyltransferase</fullName>
        <shortName evidence="9">MGMT</shortName>
    </alternativeName>
    <alternativeName>
        <fullName evidence="9">O-6-methylguanine-DNA-alkyltransferase</fullName>
    </alternativeName>
</protein>
<dbReference type="EMBL" id="CP016379">
    <property type="protein sequence ID" value="AZR72660.1"/>
    <property type="molecule type" value="Genomic_DNA"/>
</dbReference>
<reference evidence="12 13" key="1">
    <citation type="submission" date="2016-07" db="EMBL/GenBank/DDBJ databases">
        <title>Genome and transcriptome analysis of iron-reducing fermentative bacteria Anoxybacter fermentans.</title>
        <authorList>
            <person name="Zeng X."/>
            <person name="Shao Z."/>
        </authorList>
    </citation>
    <scope>NUCLEOTIDE SEQUENCE [LARGE SCALE GENOMIC DNA]</scope>
    <source>
        <strain evidence="12 13">DY22613</strain>
    </source>
</reference>
<evidence type="ECO:0000256" key="9">
    <source>
        <dbReference type="HAMAP-Rule" id="MF_00772"/>
    </source>
</evidence>
<evidence type="ECO:0000259" key="10">
    <source>
        <dbReference type="Pfam" id="PF01035"/>
    </source>
</evidence>
<evidence type="ECO:0000256" key="1">
    <source>
        <dbReference type="ARBA" id="ARBA00001286"/>
    </source>
</evidence>
<evidence type="ECO:0000259" key="11">
    <source>
        <dbReference type="Pfam" id="PF02870"/>
    </source>
</evidence>
<evidence type="ECO:0000256" key="3">
    <source>
        <dbReference type="ARBA" id="ARBA00022490"/>
    </source>
</evidence>
<dbReference type="InterPro" id="IPR014048">
    <property type="entry name" value="MethylDNA_cys_MeTrfase_DNA-bd"/>
</dbReference>
<comment type="similarity">
    <text evidence="2 9">Belongs to the MGMT family.</text>
</comment>
<dbReference type="Gene3D" id="3.30.160.70">
    <property type="entry name" value="Methylated DNA-protein cysteine methyltransferase domain"/>
    <property type="match status" value="1"/>
</dbReference>
<dbReference type="InterPro" id="IPR008332">
    <property type="entry name" value="MethylG_MeTrfase_N"/>
</dbReference>
<comment type="function">
    <text evidence="9">Involved in the cellular defense against the biological effects of O6-methylguanine (O6-MeG) and O4-methylthymine (O4-MeT) in DNA. Repairs the methylated nucleobase in DNA by stoichiometrically transferring the methyl group to a cysteine residue in the enzyme. This is a suicide reaction: the enzyme is irreversibly inactivated.</text>
</comment>
<dbReference type="PANTHER" id="PTHR10815">
    <property type="entry name" value="METHYLATED-DNA--PROTEIN-CYSTEINE METHYLTRANSFERASE"/>
    <property type="match status" value="1"/>
</dbReference>
<dbReference type="NCBIfam" id="TIGR00589">
    <property type="entry name" value="ogt"/>
    <property type="match status" value="1"/>
</dbReference>
<dbReference type="SUPFAM" id="SSF53155">
    <property type="entry name" value="Methylated DNA-protein cysteine methyltransferase domain"/>
    <property type="match status" value="1"/>
</dbReference>
<keyword evidence="6 9" id="KW-0227">DNA damage</keyword>
<dbReference type="InterPro" id="IPR036388">
    <property type="entry name" value="WH-like_DNA-bd_sf"/>
</dbReference>
<dbReference type="GO" id="GO:0006307">
    <property type="term" value="P:DNA alkylation repair"/>
    <property type="evidence" value="ECO:0007669"/>
    <property type="project" value="UniProtKB-UniRule"/>
</dbReference>
<comment type="catalytic activity">
    <reaction evidence="8 9">
        <text>a 6-O-methyl-2'-deoxyguanosine in DNA + L-cysteinyl-[protein] = S-methyl-L-cysteinyl-[protein] + a 2'-deoxyguanosine in DNA</text>
        <dbReference type="Rhea" id="RHEA:24000"/>
        <dbReference type="Rhea" id="RHEA-COMP:10131"/>
        <dbReference type="Rhea" id="RHEA-COMP:10132"/>
        <dbReference type="Rhea" id="RHEA-COMP:11367"/>
        <dbReference type="Rhea" id="RHEA-COMP:11368"/>
        <dbReference type="ChEBI" id="CHEBI:29950"/>
        <dbReference type="ChEBI" id="CHEBI:82612"/>
        <dbReference type="ChEBI" id="CHEBI:85445"/>
        <dbReference type="ChEBI" id="CHEBI:85448"/>
        <dbReference type="EC" id="2.1.1.63"/>
    </reaction>
</comment>
<name>A0A3S9SWP5_9FIRM</name>
<evidence type="ECO:0000256" key="2">
    <source>
        <dbReference type="ARBA" id="ARBA00008711"/>
    </source>
</evidence>
<dbReference type="OrthoDB" id="9802228at2"/>
<dbReference type="Gene3D" id="1.10.10.10">
    <property type="entry name" value="Winged helix-like DNA-binding domain superfamily/Winged helix DNA-binding domain"/>
    <property type="match status" value="1"/>
</dbReference>
<dbReference type="InterPro" id="IPR036631">
    <property type="entry name" value="MGMT_N_sf"/>
</dbReference>
<keyword evidence="13" id="KW-1185">Reference proteome</keyword>
<evidence type="ECO:0000313" key="13">
    <source>
        <dbReference type="Proteomes" id="UP000267250"/>
    </source>
</evidence>
<gene>
    <name evidence="12" type="ORF">BBF96_04205</name>
</gene>
<evidence type="ECO:0000256" key="6">
    <source>
        <dbReference type="ARBA" id="ARBA00022763"/>
    </source>
</evidence>
<accession>A0A3S9SWP5</accession>
<dbReference type="Pfam" id="PF01035">
    <property type="entry name" value="DNA_binding_1"/>
    <property type="match status" value="1"/>
</dbReference>
<dbReference type="PROSITE" id="PS00374">
    <property type="entry name" value="MGMT"/>
    <property type="match status" value="1"/>
</dbReference>
<feature type="domain" description="Methylated-DNA-[protein]-cysteine S-methyltransferase DNA binding" evidence="10">
    <location>
        <begin position="91"/>
        <end position="170"/>
    </location>
</feature>
<dbReference type="EC" id="2.1.1.63" evidence="9"/>
<evidence type="ECO:0000256" key="4">
    <source>
        <dbReference type="ARBA" id="ARBA00022603"/>
    </source>
</evidence>
<evidence type="ECO:0000256" key="5">
    <source>
        <dbReference type="ARBA" id="ARBA00022679"/>
    </source>
</evidence>
<dbReference type="GO" id="GO:0003908">
    <property type="term" value="F:methylated-DNA-[protein]-cysteine S-methyltransferase activity"/>
    <property type="evidence" value="ECO:0007669"/>
    <property type="project" value="UniProtKB-UniRule"/>
</dbReference>
<dbReference type="CDD" id="cd06445">
    <property type="entry name" value="ATase"/>
    <property type="match status" value="1"/>
</dbReference>
<dbReference type="FunFam" id="1.10.10.10:FF:000214">
    <property type="entry name" value="Methylated-DNA--protein-cysteine methyltransferase"/>
    <property type="match status" value="1"/>
</dbReference>
<organism evidence="12 13">
    <name type="scientific">Anoxybacter fermentans</name>
    <dbReference type="NCBI Taxonomy" id="1323375"/>
    <lineage>
        <taxon>Bacteria</taxon>
        <taxon>Bacillati</taxon>
        <taxon>Bacillota</taxon>
        <taxon>Clostridia</taxon>
        <taxon>Halanaerobiales</taxon>
        <taxon>Anoxybacter</taxon>
    </lineage>
</organism>